<organism evidence="1 2">
    <name type="scientific">Asanoa siamensis</name>
    <dbReference type="NCBI Taxonomy" id="926357"/>
    <lineage>
        <taxon>Bacteria</taxon>
        <taxon>Bacillati</taxon>
        <taxon>Actinomycetota</taxon>
        <taxon>Actinomycetes</taxon>
        <taxon>Micromonosporales</taxon>
        <taxon>Micromonosporaceae</taxon>
        <taxon>Asanoa</taxon>
    </lineage>
</organism>
<name>A0ABQ4D174_9ACTN</name>
<evidence type="ECO:0000313" key="2">
    <source>
        <dbReference type="Proteomes" id="UP000604117"/>
    </source>
</evidence>
<accession>A0ABQ4D174</accession>
<dbReference type="EMBL" id="BONE01000085">
    <property type="protein sequence ID" value="GIF77277.1"/>
    <property type="molecule type" value="Genomic_DNA"/>
</dbReference>
<comment type="caution">
    <text evidence="1">The sequence shown here is derived from an EMBL/GenBank/DDBJ whole genome shotgun (WGS) entry which is preliminary data.</text>
</comment>
<protein>
    <submittedName>
        <fullName evidence="1">Uncharacterized protein</fullName>
    </submittedName>
</protein>
<dbReference type="Proteomes" id="UP000604117">
    <property type="component" value="Unassembled WGS sequence"/>
</dbReference>
<sequence length="173" mass="18602">MAFGRDHSGMAAGRIAGACAAAVLIAALSACWPVRLGVTGVSVDERGQPTAEIVWCGDNRPEVVVLWALTDATLSRTELDTHLRHATVPNDGTWPATAPVGEQVAELGALGLPYRMYGVDEDSAFTTEAVHFDLSELPALPPDTILITEWRNDRYVQRTVTRAEFARLADGLC</sequence>
<evidence type="ECO:0000313" key="1">
    <source>
        <dbReference type="EMBL" id="GIF77277.1"/>
    </source>
</evidence>
<gene>
    <name evidence="1" type="ORF">Asi02nite_67950</name>
</gene>
<reference evidence="1 2" key="1">
    <citation type="submission" date="2021-01" db="EMBL/GenBank/DDBJ databases">
        <title>Whole genome shotgun sequence of Asanoa siamensis NBRC 107932.</title>
        <authorList>
            <person name="Komaki H."/>
            <person name="Tamura T."/>
        </authorList>
    </citation>
    <scope>NUCLEOTIDE SEQUENCE [LARGE SCALE GENOMIC DNA]</scope>
    <source>
        <strain evidence="1 2">NBRC 107932</strain>
    </source>
</reference>
<keyword evidence="2" id="KW-1185">Reference proteome</keyword>
<proteinExistence type="predicted"/>
<dbReference type="PROSITE" id="PS51257">
    <property type="entry name" value="PROKAR_LIPOPROTEIN"/>
    <property type="match status" value="1"/>
</dbReference>